<accession>A0A0B8T626</accession>
<evidence type="ECO:0000256" key="4">
    <source>
        <dbReference type="ARBA" id="ARBA00023136"/>
    </source>
</evidence>
<dbReference type="STRING" id="1229276.DI53_3720"/>
<dbReference type="eggNOG" id="COG1834">
    <property type="taxonomic scope" value="Bacteria"/>
</dbReference>
<evidence type="ECO:0000256" key="3">
    <source>
        <dbReference type="ARBA" id="ARBA00022729"/>
    </source>
</evidence>
<dbReference type="AlphaFoldDB" id="A0A0B8T626"/>
<proteinExistence type="inferred from homology"/>
<feature type="domain" description="RagB/SusD" evidence="6">
    <location>
        <begin position="325"/>
        <end position="421"/>
    </location>
</feature>
<evidence type="ECO:0008006" key="10">
    <source>
        <dbReference type="Google" id="ProtNLM"/>
    </source>
</evidence>
<reference evidence="9" key="1">
    <citation type="submission" date="2014-04" db="EMBL/GenBank/DDBJ databases">
        <title>Whole-Genome optical mapping and complete genome sequence of Sphingobacterium deserti sp. nov., a new spaces isolated from desert in the west of China.</title>
        <authorList>
            <person name="Teng C."/>
            <person name="Zhou Z."/>
            <person name="Li X."/>
            <person name="Chen M."/>
            <person name="Lin M."/>
            <person name="Wang L."/>
            <person name="Su S."/>
            <person name="Zhang C."/>
            <person name="Zhang W."/>
        </authorList>
    </citation>
    <scope>NUCLEOTIDE SEQUENCE [LARGE SCALE GENOMIC DNA]</scope>
    <source>
        <strain evidence="9">ACCC05744</strain>
    </source>
</reference>
<keyword evidence="9" id="KW-1185">Reference proteome</keyword>
<comment type="similarity">
    <text evidence="2">Belongs to the SusD family.</text>
</comment>
<name>A0A0B8T626_9SPHI</name>
<dbReference type="Gene3D" id="1.25.40.390">
    <property type="match status" value="1"/>
</dbReference>
<evidence type="ECO:0000256" key="1">
    <source>
        <dbReference type="ARBA" id="ARBA00004442"/>
    </source>
</evidence>
<evidence type="ECO:0000256" key="5">
    <source>
        <dbReference type="ARBA" id="ARBA00023237"/>
    </source>
</evidence>
<evidence type="ECO:0000259" key="6">
    <source>
        <dbReference type="Pfam" id="PF07980"/>
    </source>
</evidence>
<dbReference type="InterPro" id="IPR012944">
    <property type="entry name" value="SusD_RagB_dom"/>
</dbReference>
<reference evidence="8 9" key="2">
    <citation type="journal article" date="2015" name="PLoS ONE">
        <title>Whole-Genome Optical Mapping and Finished Genome Sequence of Sphingobacterium deserti sp. nov., a New Species Isolated from the Western Desert of China.</title>
        <authorList>
            <person name="Teng C."/>
            <person name="Zhou Z."/>
            <person name="Molnar I."/>
            <person name="Li X."/>
            <person name="Tang R."/>
            <person name="Chen M."/>
            <person name="Wang L."/>
            <person name="Su S."/>
            <person name="Zhang W."/>
            <person name="Lin M."/>
        </authorList>
    </citation>
    <scope>NUCLEOTIDE SEQUENCE [LARGE SCALE GENOMIC DNA]</scope>
    <source>
        <strain evidence="9">ACCC05744</strain>
    </source>
</reference>
<organism evidence="8 9">
    <name type="scientific">Sphingobacterium deserti</name>
    <dbReference type="NCBI Taxonomy" id="1229276"/>
    <lineage>
        <taxon>Bacteria</taxon>
        <taxon>Pseudomonadati</taxon>
        <taxon>Bacteroidota</taxon>
        <taxon>Sphingobacteriia</taxon>
        <taxon>Sphingobacteriales</taxon>
        <taxon>Sphingobacteriaceae</taxon>
        <taxon>Sphingobacterium</taxon>
    </lineage>
</organism>
<comment type="subcellular location">
    <subcellularLocation>
        <location evidence="1">Cell outer membrane</location>
    </subcellularLocation>
</comment>
<dbReference type="PATRIC" id="fig|1229276.3.peg.3850"/>
<dbReference type="GO" id="GO:0009279">
    <property type="term" value="C:cell outer membrane"/>
    <property type="evidence" value="ECO:0007669"/>
    <property type="project" value="UniProtKB-SubCell"/>
</dbReference>
<keyword evidence="5" id="KW-0998">Cell outer membrane</keyword>
<comment type="caution">
    <text evidence="8">The sequence shown here is derived from an EMBL/GenBank/DDBJ whole genome shotgun (WGS) entry which is preliminary data.</text>
</comment>
<dbReference type="SUPFAM" id="SSF48452">
    <property type="entry name" value="TPR-like"/>
    <property type="match status" value="1"/>
</dbReference>
<keyword evidence="4" id="KW-0472">Membrane</keyword>
<sequence length="444" mass="50884">MLIVCMSCSNDFLELKPDKKLIIPSKLEDYQALLDEADLMNRMTAWIEEAQADDYYISTAGWQAISWSSVDQNAYIWATDIYGGTISTIEWNRPYSVIYRANVVLDGMEQVDRQTNPAQYDDIVAQALFFRAWHTFRQALVFAPAYEFNKDNQLVLGIPLRLHASLNEVTVRASLEETFQQVLSDLQRAEGLFRSVESEFKTRPSQISCWALLSRVYLYMQNYEKAEHYAALALDNFSNDLIDLSTWNLSPSFPFTRFNQEVLFHCAAGTPTAMNASRLTVDSILYASYAQEDYRRQAFFRQVSGRPGFRGSYDGSAIFFNGLTIAECYLTVAECLVRKGDAQSGLSLLSTLLQHRIANFTPLRINESEDPLKVVLEERRKEMLFKGVRWLDLKRLNLDPRTAVTIYREIGGQRYSLNPNSKNYTLPLPPEVIKMSGVEQNQRD</sequence>
<evidence type="ECO:0000313" key="8">
    <source>
        <dbReference type="EMBL" id="KGE12455.1"/>
    </source>
</evidence>
<protein>
    <recommendedName>
        <fullName evidence="10">RagB/SusD domain-containing protein</fullName>
    </recommendedName>
</protein>
<dbReference type="InterPro" id="IPR011990">
    <property type="entry name" value="TPR-like_helical_dom_sf"/>
</dbReference>
<gene>
    <name evidence="8" type="ORF">DI53_3720</name>
</gene>
<dbReference type="InterPro" id="IPR033985">
    <property type="entry name" value="SusD-like_N"/>
</dbReference>
<evidence type="ECO:0000256" key="2">
    <source>
        <dbReference type="ARBA" id="ARBA00006275"/>
    </source>
</evidence>
<dbReference type="Pfam" id="PF14322">
    <property type="entry name" value="SusD-like_3"/>
    <property type="match status" value="1"/>
</dbReference>
<keyword evidence="3" id="KW-0732">Signal</keyword>
<dbReference type="EMBL" id="JJMU01000067">
    <property type="protein sequence ID" value="KGE12455.1"/>
    <property type="molecule type" value="Genomic_DNA"/>
</dbReference>
<dbReference type="Proteomes" id="UP000031802">
    <property type="component" value="Unassembled WGS sequence"/>
</dbReference>
<dbReference type="Pfam" id="PF07980">
    <property type="entry name" value="SusD_RagB"/>
    <property type="match status" value="1"/>
</dbReference>
<feature type="domain" description="SusD-like N-terminal" evidence="7">
    <location>
        <begin position="11"/>
        <end position="218"/>
    </location>
</feature>
<evidence type="ECO:0000259" key="7">
    <source>
        <dbReference type="Pfam" id="PF14322"/>
    </source>
</evidence>
<evidence type="ECO:0000313" key="9">
    <source>
        <dbReference type="Proteomes" id="UP000031802"/>
    </source>
</evidence>